<evidence type="ECO:0000313" key="1">
    <source>
        <dbReference type="EMBL" id="OSS45250.1"/>
    </source>
</evidence>
<dbReference type="InterPro" id="IPR038882">
    <property type="entry name" value="Rcf3"/>
</dbReference>
<reference evidence="1 2" key="1">
    <citation type="journal article" date="2017" name="Genome Announc.">
        <title>Genome sequence of the saprophytic ascomycete Epicoccum nigrum ICMP 19927 strain isolated from New Zealand.</title>
        <authorList>
            <person name="Fokin M."/>
            <person name="Fleetwood D."/>
            <person name="Weir B.S."/>
            <person name="Villas-Boas S.G."/>
        </authorList>
    </citation>
    <scope>NUCLEOTIDE SEQUENCE [LARGE SCALE GENOMIC DNA]</scope>
    <source>
        <strain evidence="1 2">ICMP 19927</strain>
    </source>
</reference>
<accession>A0A1Y2LND2</accession>
<evidence type="ECO:0000313" key="2">
    <source>
        <dbReference type="Proteomes" id="UP000193240"/>
    </source>
</evidence>
<dbReference type="EMBL" id="KZ107854">
    <property type="protein sequence ID" value="OSS45250.1"/>
    <property type="molecule type" value="Genomic_DNA"/>
</dbReference>
<sequence>MVREHGSLTKDAETNEAAWEAARGAAGGAVKWGAFFAVAGGVAYAFSPLYRSLTVQFKTYIQMSAMIFGGMIEADARMVRYHQAVRSHKKLQSDMAVWRAYENEFEDRGTPGVAGESAVGRKK</sequence>
<dbReference type="PANTHER" id="PTHR39153">
    <property type="entry name" value="AGR244WP"/>
    <property type="match status" value="1"/>
</dbReference>
<organism evidence="1 2">
    <name type="scientific">Epicoccum nigrum</name>
    <name type="common">Soil fungus</name>
    <name type="synonym">Epicoccum purpurascens</name>
    <dbReference type="NCBI Taxonomy" id="105696"/>
    <lineage>
        <taxon>Eukaryota</taxon>
        <taxon>Fungi</taxon>
        <taxon>Dikarya</taxon>
        <taxon>Ascomycota</taxon>
        <taxon>Pezizomycotina</taxon>
        <taxon>Dothideomycetes</taxon>
        <taxon>Pleosporomycetidae</taxon>
        <taxon>Pleosporales</taxon>
        <taxon>Pleosporineae</taxon>
        <taxon>Didymellaceae</taxon>
        <taxon>Epicoccum</taxon>
    </lineage>
</organism>
<proteinExistence type="predicted"/>
<dbReference type="AlphaFoldDB" id="A0A1Y2LND2"/>
<dbReference type="InParanoid" id="A0A1Y2LND2"/>
<evidence type="ECO:0008006" key="3">
    <source>
        <dbReference type="Google" id="ProtNLM"/>
    </source>
</evidence>
<name>A0A1Y2LND2_EPING</name>
<keyword evidence="2" id="KW-1185">Reference proteome</keyword>
<dbReference type="Proteomes" id="UP000193240">
    <property type="component" value="Unassembled WGS sequence"/>
</dbReference>
<protein>
    <recommendedName>
        <fullName evidence="3">HIG1 domain-containing protein</fullName>
    </recommendedName>
</protein>
<dbReference type="PANTHER" id="PTHR39153:SF1">
    <property type="entry name" value="AGR244WP"/>
    <property type="match status" value="1"/>
</dbReference>
<dbReference type="OMA" id="YLQMSGM"/>
<gene>
    <name evidence="1" type="ORF">B5807_10231</name>
</gene>